<dbReference type="Proteomes" id="UP001060215">
    <property type="component" value="Chromosome 8"/>
</dbReference>
<dbReference type="EMBL" id="CM045765">
    <property type="protein sequence ID" value="KAI8000890.1"/>
    <property type="molecule type" value="Genomic_DNA"/>
</dbReference>
<organism evidence="1 2">
    <name type="scientific">Camellia lanceoleosa</name>
    <dbReference type="NCBI Taxonomy" id="1840588"/>
    <lineage>
        <taxon>Eukaryota</taxon>
        <taxon>Viridiplantae</taxon>
        <taxon>Streptophyta</taxon>
        <taxon>Embryophyta</taxon>
        <taxon>Tracheophyta</taxon>
        <taxon>Spermatophyta</taxon>
        <taxon>Magnoliopsida</taxon>
        <taxon>eudicotyledons</taxon>
        <taxon>Gunneridae</taxon>
        <taxon>Pentapetalae</taxon>
        <taxon>asterids</taxon>
        <taxon>Ericales</taxon>
        <taxon>Theaceae</taxon>
        <taxon>Camellia</taxon>
    </lineage>
</organism>
<evidence type="ECO:0000313" key="2">
    <source>
        <dbReference type="Proteomes" id="UP001060215"/>
    </source>
</evidence>
<sequence length="568" mass="65008">MKVYQRRETMKEKTNVSDHESICYSGGCTNTEEFDEFEEEEGSKERINDYKGGIEGDGVRRREGEDEEECNSKGKGKGKGKERIKKFLFDLPPLPIPKRPMNQRRNRISTLSDRVLLHILSFLPMKDVVRTGALSKRWQNLWTSGSTLVFENQDFEENGIRKFVAFVNHTLLMCRCSNVKQFVLDFWSYEKCFARDVNLWIRFTTLNNVEDLHLRLGCSTILEPDGHRLPQHLFTNSSLAILSVLNCVVAPSGDVNWRSLKSLSVEYVLLSDEMIVKILSGCPVLEFLKINSCSGTSRLDINSASLKRLVIVFVFRNSDESMLEISAPNLQSLKLLGHFRLIKCRLVNVSSLVLAHLGFTFDDTSGQDIIDDYEKQRNQLGELLERLQHVKEIQLGNWCIQVLSIAEVKCLPSPTSSCRILTLHTHIMKFDIPGIARLLQSSPSLETLIVDMSALYHRRFPLSSSFLNSYDFDGENYWTSQKRIFECRLLRLKTIKIIGFREVCEGFVLPLVQFLLENAKVLEKMVIKTGKSGYEPCSTCSVSQEFVRLIQRLLSFPRASPRAVVMFS</sequence>
<protein>
    <submittedName>
        <fullName evidence="1">F-box/LRR-repeat protein</fullName>
    </submittedName>
</protein>
<name>A0ACC0GIJ9_9ERIC</name>
<keyword evidence="2" id="KW-1185">Reference proteome</keyword>
<accession>A0ACC0GIJ9</accession>
<reference evidence="1 2" key="1">
    <citation type="journal article" date="2022" name="Plant J.">
        <title>Chromosome-level genome of Camellia lanceoleosa provides a valuable resource for understanding genome evolution and self-incompatibility.</title>
        <authorList>
            <person name="Gong W."/>
            <person name="Xiao S."/>
            <person name="Wang L."/>
            <person name="Liao Z."/>
            <person name="Chang Y."/>
            <person name="Mo W."/>
            <person name="Hu G."/>
            <person name="Li W."/>
            <person name="Zhao G."/>
            <person name="Zhu H."/>
            <person name="Hu X."/>
            <person name="Ji K."/>
            <person name="Xiang X."/>
            <person name="Song Q."/>
            <person name="Yuan D."/>
            <person name="Jin S."/>
            <person name="Zhang L."/>
        </authorList>
    </citation>
    <scope>NUCLEOTIDE SEQUENCE [LARGE SCALE GENOMIC DNA]</scope>
    <source>
        <strain evidence="1">SQ_2022a</strain>
    </source>
</reference>
<gene>
    <name evidence="1" type="ORF">LOK49_LG09G00594</name>
</gene>
<evidence type="ECO:0000313" key="1">
    <source>
        <dbReference type="EMBL" id="KAI8000890.1"/>
    </source>
</evidence>
<comment type="caution">
    <text evidence="1">The sequence shown here is derived from an EMBL/GenBank/DDBJ whole genome shotgun (WGS) entry which is preliminary data.</text>
</comment>
<proteinExistence type="predicted"/>